<gene>
    <name evidence="12" type="ORF">H9647_10435</name>
</gene>
<dbReference type="Pfam" id="PF02743">
    <property type="entry name" value="dCache_1"/>
    <property type="match status" value="1"/>
</dbReference>
<dbReference type="PANTHER" id="PTHR34220">
    <property type="entry name" value="SENSOR HISTIDINE KINASE YPDA"/>
    <property type="match status" value="1"/>
</dbReference>
<dbReference type="InterPro" id="IPR050640">
    <property type="entry name" value="Bact_2-comp_sensor_kinase"/>
</dbReference>
<evidence type="ECO:0000256" key="6">
    <source>
        <dbReference type="ARBA" id="ARBA00022777"/>
    </source>
</evidence>
<organism evidence="12 13">
    <name type="scientific">Paenibacillus gallinarum</name>
    <dbReference type="NCBI Taxonomy" id="2762232"/>
    <lineage>
        <taxon>Bacteria</taxon>
        <taxon>Bacillati</taxon>
        <taxon>Bacillota</taxon>
        <taxon>Bacilli</taxon>
        <taxon>Bacillales</taxon>
        <taxon>Paenibacillaceae</taxon>
        <taxon>Paenibacillus</taxon>
    </lineage>
</organism>
<evidence type="ECO:0000256" key="2">
    <source>
        <dbReference type="ARBA" id="ARBA00022475"/>
    </source>
</evidence>
<dbReference type="CDD" id="cd06225">
    <property type="entry name" value="HAMP"/>
    <property type="match status" value="1"/>
</dbReference>
<dbReference type="RefSeq" id="WP_191799707.1">
    <property type="nucleotide sequence ID" value="NZ_JACSQL010000003.1"/>
</dbReference>
<dbReference type="PANTHER" id="PTHR34220:SF7">
    <property type="entry name" value="SENSOR HISTIDINE KINASE YPDA"/>
    <property type="match status" value="1"/>
</dbReference>
<dbReference type="InterPro" id="IPR010559">
    <property type="entry name" value="Sig_transdc_His_kin_internal"/>
</dbReference>
<keyword evidence="2" id="KW-1003">Cell membrane</keyword>
<name>A0ABR8SYA9_9BACL</name>
<evidence type="ECO:0000256" key="9">
    <source>
        <dbReference type="SAM" id="Coils"/>
    </source>
</evidence>
<dbReference type="PROSITE" id="PS50885">
    <property type="entry name" value="HAMP"/>
    <property type="match status" value="1"/>
</dbReference>
<dbReference type="Gene3D" id="3.30.565.10">
    <property type="entry name" value="Histidine kinase-like ATPase, C-terminal domain"/>
    <property type="match status" value="1"/>
</dbReference>
<dbReference type="Gene3D" id="1.10.8.500">
    <property type="entry name" value="HAMP domain in histidine kinase"/>
    <property type="match status" value="1"/>
</dbReference>
<accession>A0ABR8SYA9</accession>
<keyword evidence="5 10" id="KW-0812">Transmembrane</keyword>
<evidence type="ECO:0000256" key="7">
    <source>
        <dbReference type="ARBA" id="ARBA00022989"/>
    </source>
</evidence>
<dbReference type="InterPro" id="IPR036890">
    <property type="entry name" value="HATPase_C_sf"/>
</dbReference>
<dbReference type="Gene3D" id="3.30.450.20">
    <property type="entry name" value="PAS domain"/>
    <property type="match status" value="2"/>
</dbReference>
<evidence type="ECO:0000256" key="8">
    <source>
        <dbReference type="ARBA" id="ARBA00023136"/>
    </source>
</evidence>
<evidence type="ECO:0000259" key="11">
    <source>
        <dbReference type="PROSITE" id="PS50885"/>
    </source>
</evidence>
<proteinExistence type="predicted"/>
<keyword evidence="9" id="KW-0175">Coiled coil</keyword>
<dbReference type="SUPFAM" id="SSF158472">
    <property type="entry name" value="HAMP domain-like"/>
    <property type="match status" value="1"/>
</dbReference>
<feature type="transmembrane region" description="Helical" evidence="10">
    <location>
        <begin position="20"/>
        <end position="42"/>
    </location>
</feature>
<reference evidence="12 13" key="1">
    <citation type="submission" date="2020-08" db="EMBL/GenBank/DDBJ databases">
        <title>A Genomic Blueprint of the Chicken Gut Microbiome.</title>
        <authorList>
            <person name="Gilroy R."/>
            <person name="Ravi A."/>
            <person name="Getino M."/>
            <person name="Pursley I."/>
            <person name="Horton D.L."/>
            <person name="Alikhan N.-F."/>
            <person name="Baker D."/>
            <person name="Gharbi K."/>
            <person name="Hall N."/>
            <person name="Watson M."/>
            <person name="Adriaenssens E.M."/>
            <person name="Foster-Nyarko E."/>
            <person name="Jarju S."/>
            <person name="Secka A."/>
            <person name="Antonio M."/>
            <person name="Oren A."/>
            <person name="Chaudhuri R."/>
            <person name="La Ragione R.M."/>
            <person name="Hildebrand F."/>
            <person name="Pallen M.J."/>
        </authorList>
    </citation>
    <scope>NUCLEOTIDE SEQUENCE [LARGE SCALE GENOMIC DNA]</scope>
    <source>
        <strain evidence="12 13">Sa2BVA9</strain>
    </source>
</reference>
<keyword evidence="7 10" id="KW-1133">Transmembrane helix</keyword>
<dbReference type="Proteomes" id="UP000608071">
    <property type="component" value="Unassembled WGS sequence"/>
</dbReference>
<dbReference type="EMBL" id="JACSQL010000003">
    <property type="protein sequence ID" value="MBD7968483.1"/>
    <property type="molecule type" value="Genomic_DNA"/>
</dbReference>
<comment type="caution">
    <text evidence="12">The sequence shown here is derived from an EMBL/GenBank/DDBJ whole genome shotgun (WGS) entry which is preliminary data.</text>
</comment>
<feature type="coiled-coil region" evidence="9">
    <location>
        <begin position="374"/>
        <end position="401"/>
    </location>
</feature>
<dbReference type="Pfam" id="PF02518">
    <property type="entry name" value="HATPase_c"/>
    <property type="match status" value="1"/>
</dbReference>
<feature type="transmembrane region" description="Helical" evidence="10">
    <location>
        <begin position="312"/>
        <end position="335"/>
    </location>
</feature>
<sequence>MKLLTHWFSQIHFKRVNQQIFVLMILIITIPLAVMSWFIYLFSVQSIKNEYQNSTSLILNNLSFNIDQYLQSIEKGTLNAQLDSSLQDALYRWLQHPEEDQNYQYRNVIEQFVSTIEITIKNVDSVQIYAGNRVFYSADFNRYSYVETDFLSKPWYQEILNGRGKIVLFGTHTPFHRVGGEQEHSVISIGRVINITGSKQPLGVILVDLRPDSLKEILSLSENSNQSFIIVDEKGSTVYASATDYKGRNEAEGEETMLEKSVLEKVTQHSSGNFYASVQGTPAYINFVTSDYSGWKVIQYVDEKQMIKNAEFLRFILLGFAVCTLLVALLFLAILSARVTKPIILLSRQVRAVGSGNLNIQLNTNRKDEFGILYQGISNMAEDLKNNLEKTSDMLAQQKLAQYGALKSQINPHFLANALESIQMKAVISGQRDIGEMIGLLGRMFRVHIQTGKELVPLEEELAHTRLYIQIQQMRFGDKIKYREICDPVALQLPVIHFSLQPLIENAIVHGLERKKGTGYLEVSAEVTDQIMRIEIKDDGLGISENQLLEIRNKLHDPASSLDMDHIGIKNVHDRIQYHFGEPYGLQIESSSVGTKVTILYPAHHSIDNT</sequence>
<dbReference type="Pfam" id="PF06580">
    <property type="entry name" value="His_kinase"/>
    <property type="match status" value="1"/>
</dbReference>
<keyword evidence="3" id="KW-0597">Phosphoprotein</keyword>
<keyword evidence="6 12" id="KW-0418">Kinase</keyword>
<evidence type="ECO:0000256" key="4">
    <source>
        <dbReference type="ARBA" id="ARBA00022679"/>
    </source>
</evidence>
<keyword evidence="4" id="KW-0808">Transferase</keyword>
<dbReference type="InterPro" id="IPR003660">
    <property type="entry name" value="HAMP_dom"/>
</dbReference>
<evidence type="ECO:0000313" key="12">
    <source>
        <dbReference type="EMBL" id="MBD7968483.1"/>
    </source>
</evidence>
<evidence type="ECO:0000256" key="10">
    <source>
        <dbReference type="SAM" id="Phobius"/>
    </source>
</evidence>
<dbReference type="SMART" id="SM00304">
    <property type="entry name" value="HAMP"/>
    <property type="match status" value="1"/>
</dbReference>
<evidence type="ECO:0000313" key="13">
    <source>
        <dbReference type="Proteomes" id="UP000608071"/>
    </source>
</evidence>
<protein>
    <submittedName>
        <fullName evidence="12">Histidine kinase</fullName>
    </submittedName>
</protein>
<keyword evidence="13" id="KW-1185">Reference proteome</keyword>
<dbReference type="GO" id="GO:0016301">
    <property type="term" value="F:kinase activity"/>
    <property type="evidence" value="ECO:0007669"/>
    <property type="project" value="UniProtKB-KW"/>
</dbReference>
<evidence type="ECO:0000256" key="1">
    <source>
        <dbReference type="ARBA" id="ARBA00004651"/>
    </source>
</evidence>
<dbReference type="InterPro" id="IPR033479">
    <property type="entry name" value="dCache_1"/>
</dbReference>
<keyword evidence="8 10" id="KW-0472">Membrane</keyword>
<evidence type="ECO:0000256" key="3">
    <source>
        <dbReference type="ARBA" id="ARBA00022553"/>
    </source>
</evidence>
<evidence type="ECO:0000256" key="5">
    <source>
        <dbReference type="ARBA" id="ARBA00022692"/>
    </source>
</evidence>
<feature type="domain" description="HAMP" evidence="11">
    <location>
        <begin position="337"/>
        <end position="389"/>
    </location>
</feature>
<dbReference type="Pfam" id="PF00672">
    <property type="entry name" value="HAMP"/>
    <property type="match status" value="1"/>
</dbReference>
<dbReference type="SUPFAM" id="SSF55874">
    <property type="entry name" value="ATPase domain of HSP90 chaperone/DNA topoisomerase II/histidine kinase"/>
    <property type="match status" value="1"/>
</dbReference>
<dbReference type="InterPro" id="IPR003594">
    <property type="entry name" value="HATPase_dom"/>
</dbReference>
<comment type="subcellular location">
    <subcellularLocation>
        <location evidence="1">Cell membrane</location>
        <topology evidence="1">Multi-pass membrane protein</topology>
    </subcellularLocation>
</comment>